<proteinExistence type="predicted"/>
<accession>A0A0F9E1A8</accession>
<protein>
    <submittedName>
        <fullName evidence="2">Uncharacterized protein</fullName>
    </submittedName>
</protein>
<reference evidence="2" key="1">
    <citation type="journal article" date="2015" name="Nature">
        <title>Complex archaea that bridge the gap between prokaryotes and eukaryotes.</title>
        <authorList>
            <person name="Spang A."/>
            <person name="Saw J.H."/>
            <person name="Jorgensen S.L."/>
            <person name="Zaremba-Niedzwiedzka K."/>
            <person name="Martijn J."/>
            <person name="Lind A.E."/>
            <person name="van Eijk R."/>
            <person name="Schleper C."/>
            <person name="Guy L."/>
            <person name="Ettema T.J."/>
        </authorList>
    </citation>
    <scope>NUCLEOTIDE SEQUENCE</scope>
</reference>
<dbReference type="AlphaFoldDB" id="A0A0F9E1A8"/>
<feature type="non-terminal residue" evidence="2">
    <location>
        <position position="1"/>
    </location>
</feature>
<sequence>LKKDAKAGTPPKSFGMMVKGRTFVERADAGEALAGTIQALPLALDGGALVEVGRYRGFLVKAQNIGGLGYRWAAESLETGRVYSMKSIEKGEMSPVGLIQRLDNRFGGIPVDLEYNERELERSKASQQSYQDLLNKPFEHEERLQATQAEMARLDRVLQGEGIEGGPSDNVQTYEEEELEEQLESYRYGEAAPEQVVEPTVREEAVQAIGEADEVMAAAVVPDQTVGEREESASLLQDVRGKLMGLTADAIEAGDTGAERVLEEATSEVAQVGRVVEPSLEELEAAKVKPVEAAPAAELGPGSEALIRAAKGLGIGDTEIRQAANILARLDGQVVPGIHHVAEAAQYLSPGAGESIIEAARQAPQNINAQSMLQRFKAATTDLVPVEAKPKRKRRVKVPRKPGTVRRRALVKAVKKAPPKRVRPKPEATVPLETLVQAQEERTPRAQTMDSRKRHSKTIRAKNPRAKRWLKRPGSMDIMGIDTPSKRRTRKPRKPSK</sequence>
<comment type="caution">
    <text evidence="2">The sequence shown here is derived from an EMBL/GenBank/DDBJ whole genome shotgun (WGS) entry which is preliminary data.</text>
</comment>
<feature type="region of interest" description="Disordered" evidence="1">
    <location>
        <begin position="439"/>
        <end position="497"/>
    </location>
</feature>
<organism evidence="2">
    <name type="scientific">marine sediment metagenome</name>
    <dbReference type="NCBI Taxonomy" id="412755"/>
    <lineage>
        <taxon>unclassified sequences</taxon>
        <taxon>metagenomes</taxon>
        <taxon>ecological metagenomes</taxon>
    </lineage>
</organism>
<evidence type="ECO:0000313" key="2">
    <source>
        <dbReference type="EMBL" id="KKL23691.1"/>
    </source>
</evidence>
<gene>
    <name evidence="2" type="ORF">LCGC14_2422840</name>
</gene>
<feature type="compositionally biased region" description="Basic residues" evidence="1">
    <location>
        <begin position="486"/>
        <end position="497"/>
    </location>
</feature>
<feature type="compositionally biased region" description="Basic residues" evidence="1">
    <location>
        <begin position="452"/>
        <end position="471"/>
    </location>
</feature>
<name>A0A0F9E1A8_9ZZZZ</name>
<dbReference type="EMBL" id="LAZR01036882">
    <property type="protein sequence ID" value="KKL23691.1"/>
    <property type="molecule type" value="Genomic_DNA"/>
</dbReference>
<evidence type="ECO:0000256" key="1">
    <source>
        <dbReference type="SAM" id="MobiDB-lite"/>
    </source>
</evidence>